<evidence type="ECO:0000256" key="2">
    <source>
        <dbReference type="ARBA" id="ARBA00023125"/>
    </source>
</evidence>
<dbReference type="InterPro" id="IPR036390">
    <property type="entry name" value="WH_DNA-bd_sf"/>
</dbReference>
<dbReference type="PRINTS" id="PR00598">
    <property type="entry name" value="HTHMARR"/>
</dbReference>
<name>A0A9D2TAN8_9FIRM</name>
<dbReference type="Gene3D" id="1.10.10.10">
    <property type="entry name" value="Winged helix-like DNA-binding domain superfamily/Winged helix DNA-binding domain"/>
    <property type="match status" value="1"/>
</dbReference>
<dbReference type="InterPro" id="IPR023187">
    <property type="entry name" value="Tscrpt_reg_MarR-type_CS"/>
</dbReference>
<feature type="domain" description="HTH marR-type" evidence="4">
    <location>
        <begin position="4"/>
        <end position="136"/>
    </location>
</feature>
<reference evidence="5" key="1">
    <citation type="journal article" date="2021" name="PeerJ">
        <title>Extensive microbial diversity within the chicken gut microbiome revealed by metagenomics and culture.</title>
        <authorList>
            <person name="Gilroy R."/>
            <person name="Ravi A."/>
            <person name="Getino M."/>
            <person name="Pursley I."/>
            <person name="Horton D.L."/>
            <person name="Alikhan N.F."/>
            <person name="Baker D."/>
            <person name="Gharbi K."/>
            <person name="Hall N."/>
            <person name="Watson M."/>
            <person name="Adriaenssens E.M."/>
            <person name="Foster-Nyarko E."/>
            <person name="Jarju S."/>
            <person name="Secka A."/>
            <person name="Antonio M."/>
            <person name="Oren A."/>
            <person name="Chaudhuri R.R."/>
            <person name="La Ragione R."/>
            <person name="Hildebrand F."/>
            <person name="Pallen M.J."/>
        </authorList>
    </citation>
    <scope>NUCLEOTIDE SEQUENCE</scope>
    <source>
        <strain evidence="5">ChiSjej3B21-8574</strain>
    </source>
</reference>
<keyword evidence="1" id="KW-0805">Transcription regulation</keyword>
<dbReference type="PROSITE" id="PS01117">
    <property type="entry name" value="HTH_MARR_1"/>
    <property type="match status" value="1"/>
</dbReference>
<dbReference type="Proteomes" id="UP000823904">
    <property type="component" value="Unassembled WGS sequence"/>
</dbReference>
<dbReference type="SMART" id="SM00347">
    <property type="entry name" value="HTH_MARR"/>
    <property type="match status" value="1"/>
</dbReference>
<dbReference type="GO" id="GO:0003700">
    <property type="term" value="F:DNA-binding transcription factor activity"/>
    <property type="evidence" value="ECO:0007669"/>
    <property type="project" value="InterPro"/>
</dbReference>
<evidence type="ECO:0000313" key="6">
    <source>
        <dbReference type="Proteomes" id="UP000823904"/>
    </source>
</evidence>
<evidence type="ECO:0000313" key="5">
    <source>
        <dbReference type="EMBL" id="HJC51270.1"/>
    </source>
</evidence>
<keyword evidence="2" id="KW-0238">DNA-binding</keyword>
<evidence type="ECO:0000259" key="4">
    <source>
        <dbReference type="PROSITE" id="PS50995"/>
    </source>
</evidence>
<dbReference type="EMBL" id="DWWD01000046">
    <property type="protein sequence ID" value="HJC51270.1"/>
    <property type="molecule type" value="Genomic_DNA"/>
</dbReference>
<proteinExistence type="predicted"/>
<gene>
    <name evidence="5" type="ORF">H9754_12025</name>
</gene>
<dbReference type="GO" id="GO:0003677">
    <property type="term" value="F:DNA binding"/>
    <property type="evidence" value="ECO:0007669"/>
    <property type="project" value="UniProtKB-KW"/>
</dbReference>
<evidence type="ECO:0000256" key="3">
    <source>
        <dbReference type="ARBA" id="ARBA00023163"/>
    </source>
</evidence>
<organism evidence="5 6">
    <name type="scientific">Candidatus Anaerostipes avistercoris</name>
    <dbReference type="NCBI Taxonomy" id="2838462"/>
    <lineage>
        <taxon>Bacteria</taxon>
        <taxon>Bacillati</taxon>
        <taxon>Bacillota</taxon>
        <taxon>Clostridia</taxon>
        <taxon>Lachnospirales</taxon>
        <taxon>Lachnospiraceae</taxon>
        <taxon>Anaerostipes</taxon>
    </lineage>
</organism>
<dbReference type="PANTHER" id="PTHR42756:SF1">
    <property type="entry name" value="TRANSCRIPTIONAL REPRESSOR OF EMRAB OPERON"/>
    <property type="match status" value="1"/>
</dbReference>
<sequence length="154" mass="18149">MYSQESVYHLLARVSHKNLIYGFSVLKEVDLHPGQVPFLVQLWKEEGLSQRELAGRLGIKPPTLNVMIGRLEKNGYIRKEHDPADQRRSLIYFTEEGREVCVKVKKTVDELQDVVMETFSEEERKELCRLLNKFADCLDEQIEQRKERKEEKND</sequence>
<dbReference type="Pfam" id="PF01047">
    <property type="entry name" value="MarR"/>
    <property type="match status" value="1"/>
</dbReference>
<dbReference type="PROSITE" id="PS50995">
    <property type="entry name" value="HTH_MARR_2"/>
    <property type="match status" value="1"/>
</dbReference>
<dbReference type="InterPro" id="IPR036388">
    <property type="entry name" value="WH-like_DNA-bd_sf"/>
</dbReference>
<keyword evidence="3" id="KW-0804">Transcription</keyword>
<evidence type="ECO:0000256" key="1">
    <source>
        <dbReference type="ARBA" id="ARBA00023015"/>
    </source>
</evidence>
<accession>A0A9D2TAN8</accession>
<comment type="caution">
    <text evidence="5">The sequence shown here is derived from an EMBL/GenBank/DDBJ whole genome shotgun (WGS) entry which is preliminary data.</text>
</comment>
<dbReference type="SUPFAM" id="SSF46785">
    <property type="entry name" value="Winged helix' DNA-binding domain"/>
    <property type="match status" value="1"/>
</dbReference>
<reference evidence="5" key="2">
    <citation type="submission" date="2021-04" db="EMBL/GenBank/DDBJ databases">
        <authorList>
            <person name="Gilroy R."/>
        </authorList>
    </citation>
    <scope>NUCLEOTIDE SEQUENCE</scope>
    <source>
        <strain evidence="5">ChiSjej3B21-8574</strain>
    </source>
</reference>
<protein>
    <submittedName>
        <fullName evidence="5">MarR family transcriptional regulator</fullName>
    </submittedName>
</protein>
<dbReference type="AlphaFoldDB" id="A0A9D2TAN8"/>
<dbReference type="InterPro" id="IPR000835">
    <property type="entry name" value="HTH_MarR-typ"/>
</dbReference>
<dbReference type="PANTHER" id="PTHR42756">
    <property type="entry name" value="TRANSCRIPTIONAL REGULATOR, MARR"/>
    <property type="match status" value="1"/>
</dbReference>